<proteinExistence type="predicted"/>
<feature type="transmembrane region" description="Helical" evidence="1">
    <location>
        <begin position="308"/>
        <end position="338"/>
    </location>
</feature>
<sequence>MVVLVSIIIFSTAEVVIAENTSSTGTITSSMVKEQIDRLDTQNIEEYWQKLHQDYGGYLPGGQSPSIFDIILPGEEGLSVNAIFQGLLTYLFHEVVYNTRLLASIILLTVFSAILENVQSAFERNSVSKVAYSITYLVLIVLAINSFSIAVTYARDAIENMVQFMIALMPLVLGIMAAIGNVTSVAMFHPVIVFVVNIIGTFVSIIIFPLIFFSAVLHIVSAFTDKYKVTHLANFLRTVSLGLMGVFVSIFLGVISIQGAAGAVADGITIRTAKYITGNFVPVVGKMFSDAADTVIGASLLVKNSVGLVGMVILLLMCAFPAIKILTLAIIFNFSAAVMQPLGNTPIIQCLNTIGKSFIYIFAAVAVVGLMFFLALTIIIATANLSVVLR</sequence>
<feature type="transmembrane region" description="Helical" evidence="1">
    <location>
        <begin position="358"/>
        <end position="389"/>
    </location>
</feature>
<reference evidence="2 3" key="1">
    <citation type="submission" date="2016-09" db="EMBL/GenBank/DDBJ databases">
        <title>Draft genome sequence for the type strain of Desulfuribacillus alkaliarsenatis AHT28, an obligately anaerobic, sulfidogenic bacterium isolated from Russian soda lake sediments.</title>
        <authorList>
            <person name="Abin C.A."/>
            <person name="Hollibaugh J.T."/>
        </authorList>
    </citation>
    <scope>NUCLEOTIDE SEQUENCE [LARGE SCALE GENOMIC DNA]</scope>
    <source>
        <strain evidence="2 3">AHT28</strain>
    </source>
</reference>
<keyword evidence="1" id="KW-0812">Transmembrane</keyword>
<dbReference type="EMBL" id="MIJE01000001">
    <property type="protein sequence ID" value="OEF98773.1"/>
    <property type="molecule type" value="Genomic_DNA"/>
</dbReference>
<feature type="transmembrane region" description="Helical" evidence="1">
    <location>
        <begin position="101"/>
        <end position="118"/>
    </location>
</feature>
<name>A0A1E5G6I1_9FIRM</name>
<protein>
    <submittedName>
        <fullName evidence="2">Stage III sporulation protein AE</fullName>
    </submittedName>
</protein>
<keyword evidence="1" id="KW-1133">Transmembrane helix</keyword>
<dbReference type="STRING" id="766136.BHF68_01800"/>
<accession>A0A1E5G6I1</accession>
<dbReference type="Proteomes" id="UP000094296">
    <property type="component" value="Unassembled WGS sequence"/>
</dbReference>
<dbReference type="OrthoDB" id="2373222at2"/>
<evidence type="ECO:0000313" key="2">
    <source>
        <dbReference type="EMBL" id="OEF98773.1"/>
    </source>
</evidence>
<evidence type="ECO:0000256" key="1">
    <source>
        <dbReference type="SAM" id="Phobius"/>
    </source>
</evidence>
<organism evidence="2 3">
    <name type="scientific">Desulfuribacillus alkaliarsenatis</name>
    <dbReference type="NCBI Taxonomy" id="766136"/>
    <lineage>
        <taxon>Bacteria</taxon>
        <taxon>Bacillati</taxon>
        <taxon>Bacillota</taxon>
        <taxon>Desulfuribacillia</taxon>
        <taxon>Desulfuribacillales</taxon>
        <taxon>Desulfuribacillaceae</taxon>
        <taxon>Desulfuribacillus</taxon>
    </lineage>
</organism>
<feature type="transmembrane region" description="Helical" evidence="1">
    <location>
        <begin position="240"/>
        <end position="265"/>
    </location>
</feature>
<feature type="transmembrane region" description="Helical" evidence="1">
    <location>
        <begin position="130"/>
        <end position="154"/>
    </location>
</feature>
<dbReference type="AlphaFoldDB" id="A0A1E5G6I1"/>
<feature type="transmembrane region" description="Helical" evidence="1">
    <location>
        <begin position="160"/>
        <end position="179"/>
    </location>
</feature>
<keyword evidence="3" id="KW-1185">Reference proteome</keyword>
<comment type="caution">
    <text evidence="2">The sequence shown here is derived from an EMBL/GenBank/DDBJ whole genome shotgun (WGS) entry which is preliminary data.</text>
</comment>
<dbReference type="NCBIfam" id="TIGR02829">
    <property type="entry name" value="spore_III_AE"/>
    <property type="match status" value="1"/>
</dbReference>
<dbReference type="InterPro" id="IPR014194">
    <property type="entry name" value="Spore_III_AE"/>
</dbReference>
<keyword evidence="1" id="KW-0472">Membrane</keyword>
<gene>
    <name evidence="2" type="ORF">BHF68_01800</name>
</gene>
<dbReference type="Pfam" id="PF09546">
    <property type="entry name" value="Spore_III_AE"/>
    <property type="match status" value="1"/>
</dbReference>
<feature type="transmembrane region" description="Helical" evidence="1">
    <location>
        <begin position="191"/>
        <end position="220"/>
    </location>
</feature>
<evidence type="ECO:0000313" key="3">
    <source>
        <dbReference type="Proteomes" id="UP000094296"/>
    </source>
</evidence>